<dbReference type="EMBL" id="QGKY02001925">
    <property type="protein sequence ID" value="KAF2547342.1"/>
    <property type="molecule type" value="Genomic_DNA"/>
</dbReference>
<evidence type="ECO:0000256" key="1">
    <source>
        <dbReference type="SAM" id="MobiDB-lite"/>
    </source>
</evidence>
<keyword evidence="4" id="KW-1185">Reference proteome</keyword>
<name>A0A3N6RCR2_BRACR</name>
<protein>
    <submittedName>
        <fullName evidence="2">Uncharacterized protein</fullName>
    </submittedName>
</protein>
<accession>A0A3N6RCR2</accession>
<feature type="compositionally biased region" description="Polar residues" evidence="1">
    <location>
        <begin position="75"/>
        <end position="91"/>
    </location>
</feature>
<comment type="caution">
    <text evidence="2">The sequence shown here is derived from an EMBL/GenBank/DDBJ whole genome shotgun (WGS) entry which is preliminary data.</text>
</comment>
<reference evidence="3 4" key="3">
    <citation type="journal article" date="2020" name="BMC Genomics">
        <title>Intraspecific diversification of the crop wild relative Brassica cretica Lam. using demographic model selection.</title>
        <authorList>
            <person name="Kioukis A."/>
            <person name="Michalopoulou V.A."/>
            <person name="Briers L."/>
            <person name="Pirintsos S."/>
            <person name="Studholme D.J."/>
            <person name="Pavlidis P."/>
            <person name="Sarris P.F."/>
        </authorList>
    </citation>
    <scope>NUCLEOTIDE SEQUENCE [LARGE SCALE GENOMIC DNA]</scope>
    <source>
        <strain evidence="4">cv. PFS-1207/04</strain>
        <strain evidence="3">PFS-1207/04</strain>
    </source>
</reference>
<feature type="region of interest" description="Disordered" evidence="1">
    <location>
        <begin position="191"/>
        <end position="211"/>
    </location>
</feature>
<gene>
    <name evidence="3" type="ORF">DY000_02050122</name>
    <name evidence="2" type="ORF">F2Q70_00023107</name>
</gene>
<organism evidence="2">
    <name type="scientific">Brassica cretica</name>
    <name type="common">Mustard</name>
    <dbReference type="NCBI Taxonomy" id="69181"/>
    <lineage>
        <taxon>Eukaryota</taxon>
        <taxon>Viridiplantae</taxon>
        <taxon>Streptophyta</taxon>
        <taxon>Embryophyta</taxon>
        <taxon>Tracheophyta</taxon>
        <taxon>Spermatophyta</taxon>
        <taxon>Magnoliopsida</taxon>
        <taxon>eudicotyledons</taxon>
        <taxon>Gunneridae</taxon>
        <taxon>Pentapetalae</taxon>
        <taxon>rosids</taxon>
        <taxon>malvids</taxon>
        <taxon>Brassicales</taxon>
        <taxon>Brassicaceae</taxon>
        <taxon>Brassiceae</taxon>
        <taxon>Brassica</taxon>
    </lineage>
</organism>
<dbReference type="OrthoDB" id="1741512at2759"/>
<evidence type="ECO:0000313" key="2">
    <source>
        <dbReference type="EMBL" id="KAF2547342.1"/>
    </source>
</evidence>
<dbReference type="Proteomes" id="UP000266723">
    <property type="component" value="Unassembled WGS sequence"/>
</dbReference>
<sequence>MHRARETTGESLDLSTEVQNLKEKLDEHSKQMEQSAEKLSQLQSENTALRDQNQALKATGNKKRCFNTRIRPMGNLNTPTSGEGTTDTPPTSRVAGATREGTENPQIHDLEESDSDPEPGKEAPKRAAATESSITAYREQIFSKRFDSMQSMVECLPRVAPLIWRSNPDSYADTPFVEEIASVEMPRKFSFPSTKMYDGTGDPDCNTPEPS</sequence>
<dbReference type="EMBL" id="QGKV02000297">
    <property type="protein sequence ID" value="KAF3611112.1"/>
    <property type="molecule type" value="Genomic_DNA"/>
</dbReference>
<evidence type="ECO:0000313" key="4">
    <source>
        <dbReference type="Proteomes" id="UP000266723"/>
    </source>
</evidence>
<feature type="compositionally biased region" description="Basic and acidic residues" evidence="1">
    <location>
        <begin position="100"/>
        <end position="110"/>
    </location>
</feature>
<feature type="compositionally biased region" description="Basic and acidic residues" evidence="1">
    <location>
        <begin position="20"/>
        <end position="31"/>
    </location>
</feature>
<feature type="region of interest" description="Disordered" evidence="1">
    <location>
        <begin position="1"/>
        <end position="132"/>
    </location>
</feature>
<proteinExistence type="predicted"/>
<feature type="compositionally biased region" description="Polar residues" evidence="1">
    <location>
        <begin position="9"/>
        <end position="19"/>
    </location>
</feature>
<reference evidence="2" key="1">
    <citation type="submission" date="2019-12" db="EMBL/GenBank/DDBJ databases">
        <title>Genome sequencing and annotation of Brassica cretica.</title>
        <authorList>
            <person name="Studholme D.J."/>
            <person name="Sarris P.F."/>
        </authorList>
    </citation>
    <scope>NUCLEOTIDE SEQUENCE</scope>
    <source>
        <strain evidence="2">PFS-102/07</strain>
        <tissue evidence="2">Leaf</tissue>
    </source>
</reference>
<evidence type="ECO:0000313" key="3">
    <source>
        <dbReference type="EMBL" id="KAF3611112.1"/>
    </source>
</evidence>
<dbReference type="AlphaFoldDB" id="A0A3N6RCR2"/>
<reference evidence="3" key="2">
    <citation type="submission" date="2019-12" db="EMBL/GenBank/DDBJ databases">
        <authorList>
            <person name="Studholme D.J."/>
            <person name="Sarris P."/>
        </authorList>
    </citation>
    <scope>NUCLEOTIDE SEQUENCE</scope>
    <source>
        <strain evidence="3">PFS-1207/04</strain>
        <tissue evidence="3">Leaf</tissue>
    </source>
</reference>
<feature type="compositionally biased region" description="Polar residues" evidence="1">
    <location>
        <begin position="32"/>
        <end position="56"/>
    </location>
</feature>